<sequence>MLGLQAPDFPIVPVAEGVLRRLEARCRFGREGEALRIGFGRVTQAFYQQPQTVAIVAGIGQCPAQLPLLAQQVSI</sequence>
<protein>
    <submittedName>
        <fullName evidence="1">Uncharacterized protein</fullName>
    </submittedName>
</protein>
<organism evidence="1">
    <name type="scientific">Serratia marcescens</name>
    <dbReference type="NCBI Taxonomy" id="615"/>
    <lineage>
        <taxon>Bacteria</taxon>
        <taxon>Pseudomonadati</taxon>
        <taxon>Pseudomonadota</taxon>
        <taxon>Gammaproteobacteria</taxon>
        <taxon>Enterobacterales</taxon>
        <taxon>Yersiniaceae</taxon>
        <taxon>Serratia</taxon>
    </lineage>
</organism>
<accession>A0A1C3HKW3</accession>
<reference evidence="1" key="1">
    <citation type="submission" date="2016-05" db="EMBL/GenBank/DDBJ databases">
        <authorList>
            <person name="Cock P.J.A."/>
            <person name="Cock P.J.A."/>
        </authorList>
    </citation>
    <scope>NUCLEOTIDE SEQUENCE</scope>
    <source>
        <strain evidence="1">PWN146_assembly</strain>
    </source>
</reference>
<proteinExistence type="predicted"/>
<dbReference type="AlphaFoldDB" id="A0A1C3HKW3"/>
<name>A0A1C3HKW3_SERMA</name>
<gene>
    <name evidence="1" type="ORF">PWN146_04381</name>
</gene>
<dbReference type="EMBL" id="LT575490">
    <property type="protein sequence ID" value="SAY45645.1"/>
    <property type="molecule type" value="Genomic_DNA"/>
</dbReference>
<evidence type="ECO:0000313" key="1">
    <source>
        <dbReference type="EMBL" id="SAY45645.1"/>
    </source>
</evidence>